<dbReference type="PANTHER" id="PTHR43019">
    <property type="entry name" value="SERINE ENDOPROTEASE DEGS"/>
    <property type="match status" value="1"/>
</dbReference>
<dbReference type="RefSeq" id="WP_103939014.1">
    <property type="nucleotide sequence ID" value="NZ_FNVO01000007.1"/>
</dbReference>
<feature type="transmembrane region" description="Helical" evidence="2">
    <location>
        <begin position="435"/>
        <end position="459"/>
    </location>
</feature>
<feature type="chain" id="PRO_5009293948" evidence="3">
    <location>
        <begin position="25"/>
        <end position="536"/>
    </location>
</feature>
<dbReference type="Pfam" id="PF13365">
    <property type="entry name" value="Trypsin_2"/>
    <property type="match status" value="1"/>
</dbReference>
<dbReference type="InterPro" id="IPR043504">
    <property type="entry name" value="Peptidase_S1_PA_chymotrypsin"/>
</dbReference>
<sequence length="536" mass="56496">MRRLISALVAVGLAVLAVPGTAWAEEKEVPLATRLAAKSHPAVQLLATNYSAKLAVPTMAANDEEVQKLVKETVGKVVRGEIPQDEQSLYKYILEQWAADVDRFLRPVAPDRVVEAKVTGTCTGWWVTPDGYMVTGAHCVKPDTEELGKTFAKQALDQINKQDVTELIQAIAQEGQASDANIEKATEIVVEFNAKHLKIGEISQSTAVLQSVQGGGVDKTAKELPVEIVTVGESYPGKDVAVLKVNGQQNLPTLELGADDDVQVGDTFYIDGFPGTVTNNGSLSLESRLQPTFTQGPYNAQRSTQGGVPYYQTQAPAYGGNSGGPVFSDSGKVVGILIAGLNDAGGQSAQNQQLVLPVSVVKEKLNEKNVKPVTSGTTLSYNKALDDYFKRYYKRALPEFRAVQALNPGHPYVGKYISDSQAAINAGKDETPPPLVTWLLIGVAVVAVAGAVVLVIMLVKRRSRRGPGAGPGTGFPPGPGMVGNPGDPFGAQQPAPPVGPPPGQPAYPGGPHTGSPMAPPPQPGAPGYQPPWPGAQ</sequence>
<dbReference type="EMBL" id="FNVO01000007">
    <property type="protein sequence ID" value="SEG61074.1"/>
    <property type="molecule type" value="Genomic_DNA"/>
</dbReference>
<keyword evidence="5" id="KW-1185">Reference proteome</keyword>
<evidence type="ECO:0000256" key="1">
    <source>
        <dbReference type="SAM" id="MobiDB-lite"/>
    </source>
</evidence>
<feature type="signal peptide" evidence="3">
    <location>
        <begin position="1"/>
        <end position="24"/>
    </location>
</feature>
<dbReference type="Gene3D" id="2.40.10.10">
    <property type="entry name" value="Trypsin-like serine proteases"/>
    <property type="match status" value="2"/>
</dbReference>
<gene>
    <name evidence="4" type="ORF">SAMN04489712_107181</name>
</gene>
<dbReference type="OrthoDB" id="3497273at2"/>
<dbReference type="PANTHER" id="PTHR43019:SF23">
    <property type="entry name" value="PROTEASE DO-LIKE 5, CHLOROPLASTIC"/>
    <property type="match status" value="1"/>
</dbReference>
<accession>A0A1H6BK72</accession>
<evidence type="ECO:0000256" key="2">
    <source>
        <dbReference type="SAM" id="Phobius"/>
    </source>
</evidence>
<name>A0A1H6BK72_9ACTN</name>
<keyword evidence="2" id="KW-1133">Transmembrane helix</keyword>
<keyword evidence="2" id="KW-0472">Membrane</keyword>
<keyword evidence="2" id="KW-0812">Transmembrane</keyword>
<proteinExistence type="predicted"/>
<dbReference type="InterPro" id="IPR009003">
    <property type="entry name" value="Peptidase_S1_PA"/>
</dbReference>
<feature type="compositionally biased region" description="Pro residues" evidence="1">
    <location>
        <begin position="517"/>
        <end position="536"/>
    </location>
</feature>
<dbReference type="Proteomes" id="UP000236723">
    <property type="component" value="Unassembled WGS sequence"/>
</dbReference>
<organism evidence="4 5">
    <name type="scientific">Thermomonospora echinospora</name>
    <dbReference type="NCBI Taxonomy" id="1992"/>
    <lineage>
        <taxon>Bacteria</taxon>
        <taxon>Bacillati</taxon>
        <taxon>Actinomycetota</taxon>
        <taxon>Actinomycetes</taxon>
        <taxon>Streptosporangiales</taxon>
        <taxon>Thermomonosporaceae</taxon>
        <taxon>Thermomonospora</taxon>
    </lineage>
</organism>
<evidence type="ECO:0000313" key="4">
    <source>
        <dbReference type="EMBL" id="SEG61074.1"/>
    </source>
</evidence>
<reference evidence="5" key="1">
    <citation type="submission" date="2016-10" db="EMBL/GenBank/DDBJ databases">
        <authorList>
            <person name="Varghese N."/>
            <person name="Submissions S."/>
        </authorList>
    </citation>
    <scope>NUCLEOTIDE SEQUENCE [LARGE SCALE GENOMIC DNA]</scope>
    <source>
        <strain evidence="5">DSM 43163</strain>
    </source>
</reference>
<evidence type="ECO:0000313" key="5">
    <source>
        <dbReference type="Proteomes" id="UP000236723"/>
    </source>
</evidence>
<protein>
    <submittedName>
        <fullName evidence="4">Trypsin-like peptidase domain-containing protein</fullName>
    </submittedName>
</protein>
<feature type="compositionally biased region" description="Pro residues" evidence="1">
    <location>
        <begin position="494"/>
        <end position="505"/>
    </location>
</feature>
<feature type="region of interest" description="Disordered" evidence="1">
    <location>
        <begin position="463"/>
        <end position="536"/>
    </location>
</feature>
<keyword evidence="3" id="KW-0732">Signal</keyword>
<dbReference type="SUPFAM" id="SSF50494">
    <property type="entry name" value="Trypsin-like serine proteases"/>
    <property type="match status" value="1"/>
</dbReference>
<dbReference type="AlphaFoldDB" id="A0A1H6BK72"/>
<evidence type="ECO:0000256" key="3">
    <source>
        <dbReference type="SAM" id="SignalP"/>
    </source>
</evidence>